<dbReference type="AlphaFoldDB" id="A0A9P7ETP8"/>
<evidence type="ECO:0000256" key="1">
    <source>
        <dbReference type="ARBA" id="ARBA00006432"/>
    </source>
</evidence>
<evidence type="ECO:0000256" key="2">
    <source>
        <dbReference type="ARBA" id="ARBA00022598"/>
    </source>
</evidence>
<evidence type="ECO:0008006" key="5">
    <source>
        <dbReference type="Google" id="ProtNLM"/>
    </source>
</evidence>
<comment type="similarity">
    <text evidence="1">Belongs to the ATP-dependent AMP-binding enzyme family.</text>
</comment>
<organism evidence="3 4">
    <name type="scientific">Suillus discolor</name>
    <dbReference type="NCBI Taxonomy" id="1912936"/>
    <lineage>
        <taxon>Eukaryota</taxon>
        <taxon>Fungi</taxon>
        <taxon>Dikarya</taxon>
        <taxon>Basidiomycota</taxon>
        <taxon>Agaricomycotina</taxon>
        <taxon>Agaricomycetes</taxon>
        <taxon>Agaricomycetidae</taxon>
        <taxon>Boletales</taxon>
        <taxon>Suillineae</taxon>
        <taxon>Suillaceae</taxon>
        <taxon>Suillus</taxon>
    </lineage>
</organism>
<dbReference type="PANTHER" id="PTHR24096">
    <property type="entry name" value="LONG-CHAIN-FATTY-ACID--COA LIGASE"/>
    <property type="match status" value="1"/>
</dbReference>
<dbReference type="EMBL" id="JABBWM010000129">
    <property type="protein sequence ID" value="KAG2087713.1"/>
    <property type="molecule type" value="Genomic_DNA"/>
</dbReference>
<protein>
    <recommendedName>
        <fullName evidence="5">AMP-dependent synthetase/ligase domain-containing protein</fullName>
    </recommendedName>
</protein>
<dbReference type="Gene3D" id="2.30.38.10">
    <property type="entry name" value="Luciferase, Domain 3"/>
    <property type="match status" value="1"/>
</dbReference>
<reference evidence="3" key="1">
    <citation type="journal article" date="2020" name="New Phytol.">
        <title>Comparative genomics reveals dynamic genome evolution in host specialist ectomycorrhizal fungi.</title>
        <authorList>
            <person name="Lofgren L.A."/>
            <person name="Nguyen N.H."/>
            <person name="Vilgalys R."/>
            <person name="Ruytinx J."/>
            <person name="Liao H.L."/>
            <person name="Branco S."/>
            <person name="Kuo A."/>
            <person name="LaButti K."/>
            <person name="Lipzen A."/>
            <person name="Andreopoulos W."/>
            <person name="Pangilinan J."/>
            <person name="Riley R."/>
            <person name="Hundley H."/>
            <person name="Na H."/>
            <person name="Barry K."/>
            <person name="Grigoriev I.V."/>
            <person name="Stajich J.E."/>
            <person name="Kennedy P.G."/>
        </authorList>
    </citation>
    <scope>NUCLEOTIDE SEQUENCE</scope>
    <source>
        <strain evidence="3">FC423</strain>
    </source>
</reference>
<dbReference type="Gene3D" id="3.30.300.30">
    <property type="match status" value="1"/>
</dbReference>
<comment type="caution">
    <text evidence="3">The sequence shown here is derived from an EMBL/GenBank/DDBJ whole genome shotgun (WGS) entry which is preliminary data.</text>
</comment>
<dbReference type="SUPFAM" id="SSF56801">
    <property type="entry name" value="Acetyl-CoA synthetase-like"/>
    <property type="match status" value="1"/>
</dbReference>
<dbReference type="GO" id="GO:0016405">
    <property type="term" value="F:CoA-ligase activity"/>
    <property type="evidence" value="ECO:0007669"/>
    <property type="project" value="TreeGrafter"/>
</dbReference>
<accession>A0A9P7ETP8</accession>
<dbReference type="PANTHER" id="PTHR24096:SF149">
    <property type="entry name" value="AMP-BINDING DOMAIN-CONTAINING PROTEIN-RELATED"/>
    <property type="match status" value="1"/>
</dbReference>
<proteinExistence type="inferred from homology"/>
<dbReference type="OrthoDB" id="1898221at2759"/>
<sequence length="136" mass="15202">MSRANFSSVALGYKGNDKATRETFVDGWMCTGDQMRIDENEILCILESICSDTLKIAGMQVSPVKIENMILAQSDKLITNISVAGVSGGRTPDERMLRAWIVLSPAGAVSCKKEVVTQLDAWVQKHLTRYKWLRRH</sequence>
<keyword evidence="2" id="KW-0436">Ligase</keyword>
<keyword evidence="4" id="KW-1185">Reference proteome</keyword>
<dbReference type="InterPro" id="IPR045851">
    <property type="entry name" value="AMP-bd_C_sf"/>
</dbReference>
<dbReference type="GeneID" id="64694304"/>
<name>A0A9P7ETP8_9AGAM</name>
<gene>
    <name evidence="3" type="ORF">F5147DRAFT_587978</name>
</gene>
<dbReference type="Proteomes" id="UP000823399">
    <property type="component" value="Unassembled WGS sequence"/>
</dbReference>
<evidence type="ECO:0000313" key="4">
    <source>
        <dbReference type="Proteomes" id="UP000823399"/>
    </source>
</evidence>
<evidence type="ECO:0000313" key="3">
    <source>
        <dbReference type="EMBL" id="KAG2087713.1"/>
    </source>
</evidence>
<dbReference type="RefSeq" id="XP_041285319.1">
    <property type="nucleotide sequence ID" value="XM_041432045.1"/>
</dbReference>